<comment type="subcellular location">
    <subcellularLocation>
        <location evidence="8">Nucleus</location>
    </subcellularLocation>
</comment>
<keyword evidence="6" id="KW-0804">Transcription</keyword>
<dbReference type="Proteomes" id="UP000504607">
    <property type="component" value="Unplaced"/>
</dbReference>
<evidence type="ECO:0000256" key="6">
    <source>
        <dbReference type="ARBA" id="ARBA00023163"/>
    </source>
</evidence>
<dbReference type="KEGG" id="egu:105036006"/>
<keyword evidence="1" id="KW-0479">Metal-binding</keyword>
<sequence>MMVSPAADDSQTSGGPKSTTTPLRPPEQGLKCPRCDSPNTKFCYYNNYSLTQPRHFCKTCRRYWTKGGALRNVPVGGGCRKNKKSKSSASIRLPLDPTNPITAGIPEPGGGLKFLAGPSPPAVDFQLGVLPFTRLHAPTTCGVLSIGNQFISFEDFSSSTAISSPAATMASSMGGFNYPTSSIGFYSDVGGGSSPTANSNTLGNIASSIESLSSVNQDIHWKLQQQRLAMFFGRETRRESSVSPLPTPFLENQPEPVSFQVPESSRAHVCGNNGSRSGCVSSTETPPTWFIDSSYTMPTSATANNTTNSHNISAATTNNQNNNKNSGDNNSSNWNGIPAWNDMTQFASLP</sequence>
<dbReference type="InterPro" id="IPR003851">
    <property type="entry name" value="Znf_Dof"/>
</dbReference>
<evidence type="ECO:0000256" key="8">
    <source>
        <dbReference type="PROSITE-ProRule" id="PRU00071"/>
    </source>
</evidence>
<keyword evidence="4" id="KW-0805">Transcription regulation</keyword>
<evidence type="ECO:0000256" key="5">
    <source>
        <dbReference type="ARBA" id="ARBA00023125"/>
    </source>
</evidence>
<keyword evidence="7 8" id="KW-0539">Nucleus</keyword>
<evidence type="ECO:0000256" key="2">
    <source>
        <dbReference type="ARBA" id="ARBA00022771"/>
    </source>
</evidence>
<dbReference type="PROSITE" id="PS01361">
    <property type="entry name" value="ZF_DOF_1"/>
    <property type="match status" value="1"/>
</dbReference>
<keyword evidence="2 8" id="KW-0863">Zinc-finger</keyword>
<feature type="domain" description="Dof-type" evidence="10">
    <location>
        <begin position="30"/>
        <end position="84"/>
    </location>
</feature>
<dbReference type="InParanoid" id="A0A6I9QID8"/>
<evidence type="ECO:0000259" key="10">
    <source>
        <dbReference type="PROSITE" id="PS50884"/>
    </source>
</evidence>
<reference evidence="12" key="1">
    <citation type="submission" date="2025-08" db="UniProtKB">
        <authorList>
            <consortium name="RefSeq"/>
        </authorList>
    </citation>
    <scope>IDENTIFICATION</scope>
</reference>
<dbReference type="PANTHER" id="PTHR31089">
    <property type="entry name" value="CYCLIC DOF FACTOR 2"/>
    <property type="match status" value="1"/>
</dbReference>
<dbReference type="GO" id="GO:0008270">
    <property type="term" value="F:zinc ion binding"/>
    <property type="evidence" value="ECO:0007669"/>
    <property type="project" value="UniProtKB-KW"/>
</dbReference>
<dbReference type="InterPro" id="IPR045174">
    <property type="entry name" value="Dof"/>
</dbReference>
<proteinExistence type="predicted"/>
<dbReference type="GO" id="GO:0003700">
    <property type="term" value="F:DNA-binding transcription factor activity"/>
    <property type="evidence" value="ECO:0007669"/>
    <property type="project" value="InterPro"/>
</dbReference>
<gene>
    <name evidence="12" type="primary">LOC105036006</name>
</gene>
<organism evidence="11 12">
    <name type="scientific">Elaeis guineensis var. tenera</name>
    <name type="common">Oil palm</name>
    <dbReference type="NCBI Taxonomy" id="51953"/>
    <lineage>
        <taxon>Eukaryota</taxon>
        <taxon>Viridiplantae</taxon>
        <taxon>Streptophyta</taxon>
        <taxon>Embryophyta</taxon>
        <taxon>Tracheophyta</taxon>
        <taxon>Spermatophyta</taxon>
        <taxon>Magnoliopsida</taxon>
        <taxon>Liliopsida</taxon>
        <taxon>Arecaceae</taxon>
        <taxon>Arecoideae</taxon>
        <taxon>Cocoseae</taxon>
        <taxon>Elaeidinae</taxon>
        <taxon>Elaeis</taxon>
    </lineage>
</organism>
<dbReference type="OrthoDB" id="1927254at2759"/>
<dbReference type="Pfam" id="PF02701">
    <property type="entry name" value="Zn_ribbon_Dof"/>
    <property type="match status" value="1"/>
</dbReference>
<feature type="region of interest" description="Disordered" evidence="9">
    <location>
        <begin position="301"/>
        <end position="350"/>
    </location>
</feature>
<protein>
    <submittedName>
        <fullName evidence="12">Dof zinc finger protein DOF5.7-like</fullName>
    </submittedName>
</protein>
<feature type="region of interest" description="Disordered" evidence="9">
    <location>
        <begin position="79"/>
        <end position="100"/>
    </location>
</feature>
<feature type="compositionally biased region" description="Low complexity" evidence="9">
    <location>
        <begin position="301"/>
        <end position="335"/>
    </location>
</feature>
<name>A0A6I9QID8_ELAGV</name>
<accession>A0A6I9QID8</accession>
<feature type="compositionally biased region" description="Polar residues" evidence="9">
    <location>
        <begin position="9"/>
        <end position="22"/>
    </location>
</feature>
<evidence type="ECO:0000256" key="9">
    <source>
        <dbReference type="SAM" id="MobiDB-lite"/>
    </source>
</evidence>
<dbReference type="GO" id="GO:0003677">
    <property type="term" value="F:DNA binding"/>
    <property type="evidence" value="ECO:0007669"/>
    <property type="project" value="UniProtKB-UniRule"/>
</dbReference>
<dbReference type="RefSeq" id="XP_010910040.1">
    <property type="nucleotide sequence ID" value="XM_010911738.3"/>
</dbReference>
<dbReference type="GeneID" id="105036006"/>
<dbReference type="GO" id="GO:0005634">
    <property type="term" value="C:nucleus"/>
    <property type="evidence" value="ECO:0007669"/>
    <property type="project" value="UniProtKB-SubCell"/>
</dbReference>
<evidence type="ECO:0000256" key="7">
    <source>
        <dbReference type="ARBA" id="ARBA00023242"/>
    </source>
</evidence>
<dbReference type="AlphaFoldDB" id="A0A6I9QID8"/>
<keyword evidence="5 8" id="KW-0238">DNA-binding</keyword>
<evidence type="ECO:0000313" key="12">
    <source>
        <dbReference type="RefSeq" id="XP_010910040.1"/>
    </source>
</evidence>
<evidence type="ECO:0000313" key="11">
    <source>
        <dbReference type="Proteomes" id="UP000504607"/>
    </source>
</evidence>
<keyword evidence="11" id="KW-1185">Reference proteome</keyword>
<evidence type="ECO:0000256" key="3">
    <source>
        <dbReference type="ARBA" id="ARBA00022833"/>
    </source>
</evidence>
<evidence type="ECO:0000256" key="1">
    <source>
        <dbReference type="ARBA" id="ARBA00022723"/>
    </source>
</evidence>
<dbReference type="PANTHER" id="PTHR31089:SF22">
    <property type="entry name" value="CYCLIC DOF FACTOR 4"/>
    <property type="match status" value="1"/>
</dbReference>
<keyword evidence="3" id="KW-0862">Zinc</keyword>
<feature type="region of interest" description="Disordered" evidence="9">
    <location>
        <begin position="1"/>
        <end position="31"/>
    </location>
</feature>
<dbReference type="PROSITE" id="PS50884">
    <property type="entry name" value="ZF_DOF_2"/>
    <property type="match status" value="1"/>
</dbReference>
<evidence type="ECO:0000256" key="4">
    <source>
        <dbReference type="ARBA" id="ARBA00023015"/>
    </source>
</evidence>